<dbReference type="Pfam" id="PF00753">
    <property type="entry name" value="Lactamase_B"/>
    <property type="match status" value="1"/>
</dbReference>
<evidence type="ECO:0000313" key="3">
    <source>
        <dbReference type="Proteomes" id="UP000276417"/>
    </source>
</evidence>
<dbReference type="OrthoDB" id="9761531at2"/>
<dbReference type="RefSeq" id="WP_124874406.1">
    <property type="nucleotide sequence ID" value="NZ_CP034185.1"/>
</dbReference>
<dbReference type="InterPro" id="IPR050662">
    <property type="entry name" value="Sec-metab_biosynth-thioest"/>
</dbReference>
<dbReference type="InterPro" id="IPR001279">
    <property type="entry name" value="Metallo-B-lactamas"/>
</dbReference>
<proteinExistence type="predicted"/>
<protein>
    <submittedName>
        <fullName evidence="2">MBL fold metallo-hydrolase</fullName>
    </submittedName>
</protein>
<dbReference type="Proteomes" id="UP000276417">
    <property type="component" value="Plasmid unnamed1"/>
</dbReference>
<evidence type="ECO:0000259" key="1">
    <source>
        <dbReference type="SMART" id="SM00849"/>
    </source>
</evidence>
<accession>A0A3G8YTM7</accession>
<sequence>MSFVLPPPERHALADGTLIYSFPVRVFGDFLANIYVVRRGEYTALIDTGSGTEQSNADLLTGFSALSEMDAHITWVGLSRIVITHGHIDHHGGLDFVRTLTQAPVAVHELDQPVLSAYRERIVLTSRALRAFLHGAGVDAAGVTAFMKMYGAGKIRFVGGPVDTELHHGDLLDGLFKVIHTPGHCPGQVCLRVGEVLLSADQVLAHTTPHLSAESITPGNGLSHYLHSLDLLDAEEGIVLTLAGHEEPISDLRARTADIRASHTRKMNRILSICAAPSSLQTITSQLYPRVKSYDTLLALEKVGALVEYLSARGEVRVANLEQMERDEEASPLYQTA</sequence>
<reference evidence="2 3" key="1">
    <citation type="submission" date="2018-11" db="EMBL/GenBank/DDBJ databases">
        <title>Deinococcus shelandsis sp. nov., isolated from South Shetland Islands soil of Antarctica.</title>
        <authorList>
            <person name="Tian J."/>
        </authorList>
    </citation>
    <scope>NUCLEOTIDE SEQUENCE [LARGE SCALE GENOMIC DNA]</scope>
    <source>
        <strain evidence="2 3">S14-83T</strain>
        <plasmid evidence="2 3">unnamed1</plasmid>
    </source>
</reference>
<dbReference type="PANTHER" id="PTHR23131">
    <property type="entry name" value="ENDORIBONUCLEASE LACTB2"/>
    <property type="match status" value="1"/>
</dbReference>
<dbReference type="GO" id="GO:0016787">
    <property type="term" value="F:hydrolase activity"/>
    <property type="evidence" value="ECO:0007669"/>
    <property type="project" value="UniProtKB-KW"/>
</dbReference>
<keyword evidence="2" id="KW-0378">Hydrolase</keyword>
<organism evidence="2 3">
    <name type="scientific">Deinococcus psychrotolerans</name>
    <dbReference type="NCBI Taxonomy" id="2489213"/>
    <lineage>
        <taxon>Bacteria</taxon>
        <taxon>Thermotogati</taxon>
        <taxon>Deinococcota</taxon>
        <taxon>Deinococci</taxon>
        <taxon>Deinococcales</taxon>
        <taxon>Deinococcaceae</taxon>
        <taxon>Deinococcus</taxon>
    </lineage>
</organism>
<dbReference type="KEGG" id="dph:EHF33_17025"/>
<keyword evidence="2" id="KW-0614">Plasmid</keyword>
<geneLocation type="plasmid" evidence="2 3">
    <name>unnamed1</name>
</geneLocation>
<dbReference type="AlphaFoldDB" id="A0A3G8YTM7"/>
<name>A0A3G8YTM7_9DEIO</name>
<dbReference type="PANTHER" id="PTHR23131:SF4">
    <property type="entry name" value="METALLO-BETA-LACTAMASE SUPERFAMILY POTEIN"/>
    <property type="match status" value="1"/>
</dbReference>
<evidence type="ECO:0000313" key="2">
    <source>
        <dbReference type="EMBL" id="AZI44606.1"/>
    </source>
</evidence>
<dbReference type="SMART" id="SM00849">
    <property type="entry name" value="Lactamase_B"/>
    <property type="match status" value="1"/>
</dbReference>
<dbReference type="Gene3D" id="3.60.15.10">
    <property type="entry name" value="Ribonuclease Z/Hydroxyacylglutathione hydrolase-like"/>
    <property type="match status" value="1"/>
</dbReference>
<gene>
    <name evidence="2" type="ORF">EHF33_17025</name>
</gene>
<keyword evidence="3" id="KW-1185">Reference proteome</keyword>
<dbReference type="InterPro" id="IPR036866">
    <property type="entry name" value="RibonucZ/Hydroxyglut_hydro"/>
</dbReference>
<dbReference type="EMBL" id="CP034185">
    <property type="protein sequence ID" value="AZI44606.1"/>
    <property type="molecule type" value="Genomic_DNA"/>
</dbReference>
<feature type="domain" description="Metallo-beta-lactamase" evidence="1">
    <location>
        <begin position="31"/>
        <end position="245"/>
    </location>
</feature>
<dbReference type="SUPFAM" id="SSF56281">
    <property type="entry name" value="Metallo-hydrolase/oxidoreductase"/>
    <property type="match status" value="1"/>
</dbReference>